<accession>A0A182THV0</accession>
<evidence type="ECO:0000313" key="2">
    <source>
        <dbReference type="EnsemblMetazoa" id="AMEC002577-PA"/>
    </source>
</evidence>
<name>A0A182THV0_9DIPT</name>
<sequence>MANQSSLGRGPTRYCTKRMEEHNCVDQSFGPSNRMRRADVTTQHHLETALSGRFSALLAESAGEFAAIVREHAFFNSHHFGGGSNGPRERMVIRLLSNNFPSILIVCYRLPLAIYIMWYFSAIQQTEKPTYGT</sequence>
<dbReference type="AlphaFoldDB" id="A0A182THV0"/>
<dbReference type="VEuPathDB" id="VectorBase:AMEC002577"/>
<keyword evidence="3" id="KW-1185">Reference proteome</keyword>
<keyword evidence="1" id="KW-0812">Transmembrane</keyword>
<protein>
    <submittedName>
        <fullName evidence="2">Uncharacterized protein</fullName>
    </submittedName>
</protein>
<feature type="transmembrane region" description="Helical" evidence="1">
    <location>
        <begin position="100"/>
        <end position="120"/>
    </location>
</feature>
<reference evidence="3" key="1">
    <citation type="submission" date="2014-01" db="EMBL/GenBank/DDBJ databases">
        <title>The Genome Sequence of Anopheles melas CM1001059_A (V2).</title>
        <authorList>
            <consortium name="The Broad Institute Genomics Platform"/>
            <person name="Neafsey D.E."/>
            <person name="Besansky N."/>
            <person name="Howell P."/>
            <person name="Walton C."/>
            <person name="Young S.K."/>
            <person name="Zeng Q."/>
            <person name="Gargeya S."/>
            <person name="Fitzgerald M."/>
            <person name="Haas B."/>
            <person name="Abouelleil A."/>
            <person name="Allen A.W."/>
            <person name="Alvarado L."/>
            <person name="Arachchi H.M."/>
            <person name="Berlin A.M."/>
            <person name="Chapman S.B."/>
            <person name="Gainer-Dewar J."/>
            <person name="Goldberg J."/>
            <person name="Griggs A."/>
            <person name="Gujja S."/>
            <person name="Hansen M."/>
            <person name="Howarth C."/>
            <person name="Imamovic A."/>
            <person name="Ireland A."/>
            <person name="Larimer J."/>
            <person name="McCowan C."/>
            <person name="Murphy C."/>
            <person name="Pearson M."/>
            <person name="Poon T.W."/>
            <person name="Priest M."/>
            <person name="Roberts A."/>
            <person name="Saif S."/>
            <person name="Shea T."/>
            <person name="Sisk P."/>
            <person name="Sykes S."/>
            <person name="Wortman J."/>
            <person name="Nusbaum C."/>
            <person name="Birren B."/>
        </authorList>
    </citation>
    <scope>NUCLEOTIDE SEQUENCE [LARGE SCALE GENOMIC DNA]</scope>
    <source>
        <strain evidence="3">CM1001059</strain>
    </source>
</reference>
<organism evidence="2 3">
    <name type="scientific">Anopheles melas</name>
    <dbReference type="NCBI Taxonomy" id="34690"/>
    <lineage>
        <taxon>Eukaryota</taxon>
        <taxon>Metazoa</taxon>
        <taxon>Ecdysozoa</taxon>
        <taxon>Arthropoda</taxon>
        <taxon>Hexapoda</taxon>
        <taxon>Insecta</taxon>
        <taxon>Pterygota</taxon>
        <taxon>Neoptera</taxon>
        <taxon>Endopterygota</taxon>
        <taxon>Diptera</taxon>
        <taxon>Nematocera</taxon>
        <taxon>Culicoidea</taxon>
        <taxon>Culicidae</taxon>
        <taxon>Anophelinae</taxon>
        <taxon>Anopheles</taxon>
    </lineage>
</organism>
<keyword evidence="1" id="KW-1133">Transmembrane helix</keyword>
<evidence type="ECO:0000313" key="3">
    <source>
        <dbReference type="Proteomes" id="UP000075902"/>
    </source>
</evidence>
<reference evidence="2" key="2">
    <citation type="submission" date="2020-05" db="UniProtKB">
        <authorList>
            <consortium name="EnsemblMetazoa"/>
        </authorList>
    </citation>
    <scope>IDENTIFICATION</scope>
    <source>
        <strain evidence="2">CM1001059</strain>
    </source>
</reference>
<dbReference type="Proteomes" id="UP000075902">
    <property type="component" value="Unassembled WGS sequence"/>
</dbReference>
<proteinExistence type="predicted"/>
<evidence type="ECO:0000256" key="1">
    <source>
        <dbReference type="SAM" id="Phobius"/>
    </source>
</evidence>
<keyword evidence="1" id="KW-0472">Membrane</keyword>
<dbReference type="EnsemblMetazoa" id="AMEC002577-RA">
    <property type="protein sequence ID" value="AMEC002577-PA"/>
    <property type="gene ID" value="AMEC002577"/>
</dbReference>